<dbReference type="Pfam" id="PF10228">
    <property type="entry name" value="HPF1"/>
    <property type="match status" value="1"/>
</dbReference>
<dbReference type="GO" id="GO:0005694">
    <property type="term" value="C:chromosome"/>
    <property type="evidence" value="ECO:0007669"/>
    <property type="project" value="UniProtKB-SubCell"/>
</dbReference>
<evidence type="ECO:0000313" key="6">
    <source>
        <dbReference type="EMBL" id="CAI5447065.1"/>
    </source>
</evidence>
<dbReference type="GO" id="GO:0006974">
    <property type="term" value="P:DNA damage response"/>
    <property type="evidence" value="ECO:0007669"/>
    <property type="project" value="InterPro"/>
</dbReference>
<keyword evidence="4" id="KW-0158">Chromosome</keyword>
<comment type="similarity">
    <text evidence="3">Belongs to the HPF1 family.</text>
</comment>
<dbReference type="PANTHER" id="PTHR13386">
    <property type="entry name" value="HISTONE PARYLATION FACTOR 1"/>
    <property type="match status" value="1"/>
</dbReference>
<gene>
    <name evidence="6" type="ORF">CAMP_LOCUS9702</name>
</gene>
<comment type="subcellular location">
    <subcellularLocation>
        <location evidence="2">Chromosome</location>
    </subcellularLocation>
    <subcellularLocation>
        <location evidence="1">Nucleus</location>
    </subcellularLocation>
</comment>
<dbReference type="PANTHER" id="PTHR13386:SF1">
    <property type="entry name" value="HISTONE PARYLATION FACTOR 1"/>
    <property type="match status" value="1"/>
</dbReference>
<dbReference type="Proteomes" id="UP001152747">
    <property type="component" value="Unassembled WGS sequence"/>
</dbReference>
<proteinExistence type="inferred from homology"/>
<keyword evidence="5" id="KW-0539">Nucleus</keyword>
<accession>A0A9P1IL43</accession>
<sequence>MPKRKLPEGEKNKENLEIGWIPKAAEKFYEKYPELVKSLQFVGPFRVLNGEIKKSRDNLEIAFLDRFATDLPEMQTFLLTEKGRYCFWRDFPNQADPLIVFAVNSPATFPDIKIVGNRIEHAIHHGKLAKSLEDDAKSLEKEMRQCRDARIRAKMGETSHEPGIWVKMKGNVGYRCLFHSAKKLRVTLEKIAKSQEIDENSQKILDEEFRHLQIANDEMDFGMGLELGHLLFLANSEKVKSMMMFSMKMAYTFLKRKEFWQILEETLKIRETL</sequence>
<dbReference type="InterPro" id="IPR019361">
    <property type="entry name" value="HPF1"/>
</dbReference>
<evidence type="ECO:0000256" key="5">
    <source>
        <dbReference type="ARBA" id="ARBA00023242"/>
    </source>
</evidence>
<evidence type="ECO:0000313" key="7">
    <source>
        <dbReference type="Proteomes" id="UP001152747"/>
    </source>
</evidence>
<evidence type="ECO:0000256" key="1">
    <source>
        <dbReference type="ARBA" id="ARBA00004123"/>
    </source>
</evidence>
<evidence type="ECO:0000256" key="2">
    <source>
        <dbReference type="ARBA" id="ARBA00004286"/>
    </source>
</evidence>
<comment type="caution">
    <text evidence="6">The sequence shown here is derived from an EMBL/GenBank/DDBJ whole genome shotgun (WGS) entry which is preliminary data.</text>
</comment>
<dbReference type="GO" id="GO:0072572">
    <property type="term" value="F:poly-ADP-D-ribose binding"/>
    <property type="evidence" value="ECO:0007669"/>
    <property type="project" value="TreeGrafter"/>
</dbReference>
<dbReference type="EMBL" id="CANHGI010000004">
    <property type="protein sequence ID" value="CAI5447065.1"/>
    <property type="molecule type" value="Genomic_DNA"/>
</dbReference>
<dbReference type="GO" id="GO:0005634">
    <property type="term" value="C:nucleus"/>
    <property type="evidence" value="ECO:0007669"/>
    <property type="project" value="UniProtKB-SubCell"/>
</dbReference>
<reference evidence="6" key="1">
    <citation type="submission" date="2022-11" db="EMBL/GenBank/DDBJ databases">
        <authorList>
            <person name="Kikuchi T."/>
        </authorList>
    </citation>
    <scope>NUCLEOTIDE SEQUENCE</scope>
    <source>
        <strain evidence="6">PS1010</strain>
    </source>
</reference>
<organism evidence="6 7">
    <name type="scientific">Caenorhabditis angaria</name>
    <dbReference type="NCBI Taxonomy" id="860376"/>
    <lineage>
        <taxon>Eukaryota</taxon>
        <taxon>Metazoa</taxon>
        <taxon>Ecdysozoa</taxon>
        <taxon>Nematoda</taxon>
        <taxon>Chromadorea</taxon>
        <taxon>Rhabditida</taxon>
        <taxon>Rhabditina</taxon>
        <taxon>Rhabditomorpha</taxon>
        <taxon>Rhabditoidea</taxon>
        <taxon>Rhabditidae</taxon>
        <taxon>Peloderinae</taxon>
        <taxon>Caenorhabditis</taxon>
    </lineage>
</organism>
<keyword evidence="7" id="KW-1185">Reference proteome</keyword>
<evidence type="ECO:0000256" key="4">
    <source>
        <dbReference type="ARBA" id="ARBA00022454"/>
    </source>
</evidence>
<dbReference type="AlphaFoldDB" id="A0A9P1IL43"/>
<dbReference type="GO" id="GO:0042393">
    <property type="term" value="F:histone binding"/>
    <property type="evidence" value="ECO:0007669"/>
    <property type="project" value="InterPro"/>
</dbReference>
<protein>
    <submittedName>
        <fullName evidence="6">Uncharacterized protein</fullName>
    </submittedName>
</protein>
<name>A0A9P1IL43_9PELO</name>
<dbReference type="OrthoDB" id="416496at2759"/>
<evidence type="ECO:0000256" key="3">
    <source>
        <dbReference type="ARBA" id="ARBA00010803"/>
    </source>
</evidence>